<dbReference type="AlphaFoldDB" id="A0A0T6LQY6"/>
<dbReference type="EMBL" id="LLZU01000025">
    <property type="protein sequence ID" value="KRV48345.1"/>
    <property type="molecule type" value="Genomic_DNA"/>
</dbReference>
<dbReference type="InterPro" id="IPR053737">
    <property type="entry name" value="Type_II_TA_Toxin"/>
</dbReference>
<protein>
    <recommendedName>
        <fullName evidence="3">Fic family toxin-antitoxin system, toxin component</fullName>
    </recommendedName>
</protein>
<proteinExistence type="predicted"/>
<evidence type="ECO:0000313" key="1">
    <source>
        <dbReference type="EMBL" id="KRV48345.1"/>
    </source>
</evidence>
<dbReference type="Gene3D" id="1.20.120.1870">
    <property type="entry name" value="Fic/DOC protein, Fido domain"/>
    <property type="match status" value="1"/>
</dbReference>
<comment type="caution">
    <text evidence="1">The sequence shown here is derived from an EMBL/GenBank/DDBJ whole genome shotgun (WGS) entry which is preliminary data.</text>
</comment>
<dbReference type="Proteomes" id="UP000050867">
    <property type="component" value="Unassembled WGS sequence"/>
</dbReference>
<dbReference type="OrthoDB" id="4295590at2"/>
<gene>
    <name evidence="1" type="ORF">AQ490_25370</name>
</gene>
<reference evidence="1 2" key="1">
    <citation type="submission" date="2015-10" db="EMBL/GenBank/DDBJ databases">
        <title>Draft genome sequence of pyrrolomycin-producing Streptomyces vitaminophilus.</title>
        <authorList>
            <person name="Graham D.E."/>
            <person name="Mahan K.M."/>
            <person name="Klingeman D.M."/>
            <person name="Hettich R.L."/>
            <person name="Parry R.J."/>
        </authorList>
    </citation>
    <scope>NUCLEOTIDE SEQUENCE [LARGE SCALE GENOMIC DNA]</scope>
    <source>
        <strain evidence="1 2">ATCC 31673</strain>
    </source>
</reference>
<dbReference type="STRING" id="76728.AQ490_25370"/>
<evidence type="ECO:0008006" key="3">
    <source>
        <dbReference type="Google" id="ProtNLM"/>
    </source>
</evidence>
<dbReference type="eggNOG" id="COG3654">
    <property type="taxonomic scope" value="Bacteria"/>
</dbReference>
<evidence type="ECO:0000313" key="2">
    <source>
        <dbReference type="Proteomes" id="UP000050867"/>
    </source>
</evidence>
<name>A0A0T6LQY6_WENVI</name>
<accession>A0A0T6LQY6</accession>
<organism evidence="1 2">
    <name type="scientific">Wenjunlia vitaminophila</name>
    <name type="common">Streptomyces vitaminophilus</name>
    <dbReference type="NCBI Taxonomy" id="76728"/>
    <lineage>
        <taxon>Bacteria</taxon>
        <taxon>Bacillati</taxon>
        <taxon>Actinomycetota</taxon>
        <taxon>Actinomycetes</taxon>
        <taxon>Kitasatosporales</taxon>
        <taxon>Streptomycetaceae</taxon>
        <taxon>Wenjunlia</taxon>
    </lineage>
</organism>
<dbReference type="RefSeq" id="WP_018382035.1">
    <property type="nucleotide sequence ID" value="NZ_LLZU01000025.1"/>
</dbReference>
<sequence length="126" mass="13260">MSDRLTVAHLSAVAQQMPGDPAVDDWGVPAAAIARCEAVVAETPVYQGPRAQAAALFHTLLRLPMLEHSNGPFAIAAAIDLLQYHGIDGKYDALAWANLAVEVAEGRASVSDVLATIRGWTTTPEG</sequence>
<keyword evidence="2" id="KW-1185">Reference proteome</keyword>